<dbReference type="Gene3D" id="2.10.70.10">
    <property type="entry name" value="Complement Module, domain 1"/>
    <property type="match status" value="1"/>
</dbReference>
<dbReference type="InterPro" id="IPR000436">
    <property type="entry name" value="Sushi_SCR_CCP_dom"/>
</dbReference>
<dbReference type="EMBL" id="JAIZAY010000016">
    <property type="protein sequence ID" value="KAJ8026973.1"/>
    <property type="molecule type" value="Genomic_DNA"/>
</dbReference>
<accession>A0A9Q1BI06</accession>
<protein>
    <recommendedName>
        <fullName evidence="3">Sushi domain-containing protein</fullName>
    </recommendedName>
</protein>
<feature type="disulfide bond" evidence="2">
    <location>
        <begin position="174"/>
        <end position="201"/>
    </location>
</feature>
<evidence type="ECO:0000313" key="4">
    <source>
        <dbReference type="EMBL" id="KAJ8026973.1"/>
    </source>
</evidence>
<evidence type="ECO:0000313" key="5">
    <source>
        <dbReference type="Proteomes" id="UP001152320"/>
    </source>
</evidence>
<evidence type="ECO:0000256" key="2">
    <source>
        <dbReference type="PROSITE-ProRule" id="PRU00302"/>
    </source>
</evidence>
<dbReference type="AlphaFoldDB" id="A0A9Q1BI06"/>
<evidence type="ECO:0000259" key="3">
    <source>
        <dbReference type="PROSITE" id="PS50923"/>
    </source>
</evidence>
<reference evidence="4" key="1">
    <citation type="submission" date="2021-10" db="EMBL/GenBank/DDBJ databases">
        <title>Tropical sea cucumber genome reveals ecological adaptation and Cuvierian tubules defense mechanism.</title>
        <authorList>
            <person name="Chen T."/>
        </authorList>
    </citation>
    <scope>NUCLEOTIDE SEQUENCE</scope>
    <source>
        <strain evidence="4">Nanhai2018</strain>
        <tissue evidence="4">Muscle</tissue>
    </source>
</reference>
<dbReference type="PROSITE" id="PS50923">
    <property type="entry name" value="SUSHI"/>
    <property type="match status" value="1"/>
</dbReference>
<comment type="caution">
    <text evidence="2">Lacks conserved residue(s) required for the propagation of feature annotation.</text>
</comment>
<keyword evidence="1 2" id="KW-1015">Disulfide bond</keyword>
<dbReference type="InterPro" id="IPR035976">
    <property type="entry name" value="Sushi/SCR/CCP_sf"/>
</dbReference>
<sequence length="204" mass="22033">MIQLSRSGAEHVVSNKNPLPLPAFEKEAKDWETPSKSETLVNADFRIISLCLLSPLSGCDPSFQCELDYSRFDTSEIICANNNTFGTTADPCYGHWSSFSDCDCVDPNGRLSSTGATYWCQGSGSNTGDWDSGLYSLECFAPCTINAGSNVIAENSTDEVVTIVKDGEYVKYSCPDGYTGIGTSQVTCSDGVWDDPTQFVCLGE</sequence>
<dbReference type="SUPFAM" id="SSF57535">
    <property type="entry name" value="Complement control module/SCR domain"/>
    <property type="match status" value="1"/>
</dbReference>
<dbReference type="Proteomes" id="UP001152320">
    <property type="component" value="Chromosome 16"/>
</dbReference>
<gene>
    <name evidence="4" type="ORF">HOLleu_31968</name>
</gene>
<dbReference type="Pfam" id="PF00084">
    <property type="entry name" value="Sushi"/>
    <property type="match status" value="1"/>
</dbReference>
<keyword evidence="2" id="KW-0768">Sushi</keyword>
<evidence type="ECO:0000256" key="1">
    <source>
        <dbReference type="ARBA" id="ARBA00023157"/>
    </source>
</evidence>
<organism evidence="4 5">
    <name type="scientific">Holothuria leucospilota</name>
    <name type="common">Black long sea cucumber</name>
    <name type="synonym">Mertensiothuria leucospilota</name>
    <dbReference type="NCBI Taxonomy" id="206669"/>
    <lineage>
        <taxon>Eukaryota</taxon>
        <taxon>Metazoa</taxon>
        <taxon>Echinodermata</taxon>
        <taxon>Eleutherozoa</taxon>
        <taxon>Echinozoa</taxon>
        <taxon>Holothuroidea</taxon>
        <taxon>Aspidochirotacea</taxon>
        <taxon>Aspidochirotida</taxon>
        <taxon>Holothuriidae</taxon>
        <taxon>Holothuria</taxon>
    </lineage>
</organism>
<proteinExistence type="predicted"/>
<comment type="caution">
    <text evidence="4">The sequence shown here is derived from an EMBL/GenBank/DDBJ whole genome shotgun (WGS) entry which is preliminary data.</text>
</comment>
<feature type="domain" description="Sushi" evidence="3">
    <location>
        <begin position="141"/>
        <end position="203"/>
    </location>
</feature>
<name>A0A9Q1BI06_HOLLE</name>
<dbReference type="CDD" id="cd00033">
    <property type="entry name" value="CCP"/>
    <property type="match status" value="1"/>
</dbReference>
<keyword evidence="5" id="KW-1185">Reference proteome</keyword>